<evidence type="ECO:0000256" key="8">
    <source>
        <dbReference type="SAM" id="Phobius"/>
    </source>
</evidence>
<keyword evidence="3 8" id="KW-0812">Transmembrane</keyword>
<feature type="region of interest" description="Disordered" evidence="7">
    <location>
        <begin position="1097"/>
        <end position="1118"/>
    </location>
</feature>
<dbReference type="PROSITE" id="PS50004">
    <property type="entry name" value="C2"/>
    <property type="match status" value="1"/>
</dbReference>
<comment type="similarity">
    <text evidence="2">Belongs to the peptidase C14B family.</text>
</comment>
<dbReference type="Gene3D" id="2.60.40.150">
    <property type="entry name" value="C2 domain"/>
    <property type="match status" value="1"/>
</dbReference>
<comment type="subcellular location">
    <subcellularLocation>
        <location evidence="1">Membrane</location>
    </subcellularLocation>
</comment>
<feature type="region of interest" description="Disordered" evidence="7">
    <location>
        <begin position="946"/>
        <end position="979"/>
    </location>
</feature>
<dbReference type="InterPro" id="IPR013057">
    <property type="entry name" value="AA_transpt_TM"/>
</dbReference>
<dbReference type="Pfam" id="PF01490">
    <property type="entry name" value="Aa_trans"/>
    <property type="match status" value="1"/>
</dbReference>
<dbReference type="GO" id="GO:0006508">
    <property type="term" value="P:proteolysis"/>
    <property type="evidence" value="ECO:0007669"/>
    <property type="project" value="InterPro"/>
</dbReference>
<feature type="transmembrane region" description="Helical" evidence="8">
    <location>
        <begin position="645"/>
        <end position="663"/>
    </location>
</feature>
<evidence type="ECO:0000256" key="5">
    <source>
        <dbReference type="ARBA" id="ARBA00023136"/>
    </source>
</evidence>
<keyword evidence="4 8" id="KW-1133">Transmembrane helix</keyword>
<reference evidence="10" key="1">
    <citation type="submission" date="2021-02" db="EMBL/GenBank/DDBJ databases">
        <authorList>
            <person name="Dougan E. K."/>
            <person name="Rhodes N."/>
            <person name="Thang M."/>
            <person name="Chan C."/>
        </authorList>
    </citation>
    <scope>NUCLEOTIDE SEQUENCE</scope>
</reference>
<feature type="transmembrane region" description="Helical" evidence="8">
    <location>
        <begin position="586"/>
        <end position="607"/>
    </location>
</feature>
<feature type="region of interest" description="Disordered" evidence="7">
    <location>
        <begin position="369"/>
        <end position="398"/>
    </location>
</feature>
<feature type="compositionally biased region" description="Basic and acidic residues" evidence="7">
    <location>
        <begin position="716"/>
        <end position="726"/>
    </location>
</feature>
<keyword evidence="6" id="KW-0175">Coiled coil</keyword>
<organism evidence="10 11">
    <name type="scientific">Polarella glacialis</name>
    <name type="common">Dinoflagellate</name>
    <dbReference type="NCBI Taxonomy" id="89957"/>
    <lineage>
        <taxon>Eukaryota</taxon>
        <taxon>Sar</taxon>
        <taxon>Alveolata</taxon>
        <taxon>Dinophyceae</taxon>
        <taxon>Suessiales</taxon>
        <taxon>Suessiaceae</taxon>
        <taxon>Polarella</taxon>
    </lineage>
</organism>
<dbReference type="EMBL" id="CAJNNV010027988">
    <property type="protein sequence ID" value="CAE8622494.1"/>
    <property type="molecule type" value="Genomic_DNA"/>
</dbReference>
<feature type="compositionally biased region" description="Polar residues" evidence="7">
    <location>
        <begin position="160"/>
        <end position="173"/>
    </location>
</feature>
<keyword evidence="11" id="KW-1185">Reference proteome</keyword>
<dbReference type="OrthoDB" id="444537at2759"/>
<sequence length="1782" mass="192045">MVKKALCVGINYPNQQYQLFGCVNDCLDWERVLKETFEFEETRVLIDQNPDGSMITAETQVPNKANILAQLGGWLCAGVQPGDVLVFVFAGHGCQVRTGYGQVDEALVPEDYLSRDASGNQNLVMDDEVQALFARLPAGCMLTVILDCCSSSHMLDVPTSLDSSVQPPRTLQSIERPREAPNRTPAGWQEAAIPHAQARPRFIPTMDLQAQRQKRTPEGAGSHVGRMTLDPGVTAFCIAASRTAEVANDANIKAHQGGVMSFCLFQALSELRHRCTYEQLLQKASSKLEDIRTKYMPTMDQTIQLSFCPNSPPSEVVVMDPRYATVAQHRLSQMSELEQRGTSYEGMLQQGGAQPPAMREVSTEFVPSPIYGQAQGSSSSVTPQANGHSPSRNFAANGGGVSPVGPAGILYVIIHGAYDLHAGHMDTPDPYVTMRVGEKEHSTPVVNNNPNPVWSYKNKFTFRVRDTDGVLSLQVVNSNMMKDDVMGRVSINFRSYPSVQWHREKSRLEGGQGELEFDFRLEPEQGNATPLSSAVSLLATALGTGVLTLPYVASQSGPGQFLAVLAVMAYATDVSLILLIEVSRATGLSSLGAITGLLFGSVGSSSFQLMISSVLFLALTAMQRVVLDLLPMFLEELGDLPRASLSPFAVSLVVNVFVCIACLSKSFHRLRFASGAALACLLPFMASLARKALAAALDPATAAPRPTSEQQTQQQLRHDEPSDYAHETPSVNVAADRGWPQPVPAYAAEQFAAVELRVQQAREQADSTIAAVRRVQMDAERQVAGFAAARTRAEELSTQAMCRAARAEVSLEAARAAAAAAIRAASEAARAETAAAIRAASEAARAETAAAVRAASEAARADTAAAIRAAREAAQAEAAAAIRLAEEENERIRRNAKSIIQRLKGTPQATEPSFQAMNSAARAFVSATGLMKLPAEQAHAKAQEYGTGDKVKERQPAAPPALAAAGARRDEEDMPPHRRGVQQLRCAIRKGPRGVIMNFQRRIQYGPYGPQISQVKVATYKTSRDTLWFSRPGAYVCCDACLKAVPQSRGSLQGAPQRSQFAWDKFLCIDCMMNGVGPGSGLTIAGPGSGMTVAGSGSGVADLADRRPPNTATDAEVLGTKERRARLEGPCCDQASPSNGCSRPFCEGWVEVGQQEAGAESFGSFVSRARSRSNQSGRKEGKDASHNRSGKKVENTHHSPNRGEGEMEDRDRSKESQSERGMMNQERNEKRRRVWQQDEEDAEGQPQDEEDTEGQQQDKEDTEGQQQDEEDIQDQQSDGGSTSVTCCCDRCITLPVRSRVRCVCRLCHKGLAPTFSRAVAAAAAVCQVQCARATAVHTEMRVSSQTTMVIVILMTVLILATMWWTMAGRVRASRVAIVNASPSDERDRKCLNCEALGEEVVALVSVIDRLDDRIEVLENSATRAVEPTQGGGVTAAAKPTQGGGGAAVRQSGRQLIVPPSVRRRPPARNSVGGEQQTCGRMMPTETEKLAREIVEGVAAMAAKRPPGDPRRWQKAVEEDSASAVESDYGHIQPGDAAVPVFVAKTRRGSDSGWPPLAGAAHAMTRRAATATDSPGGTPHSAACGLRRGKWRQEKTSIQDFGEHVVVPKNRWTRLGKDADREHGPLERLREVPSSVVAGDGPVSAGAKEFARQAMWNCQRSDNQQAKSWRSGFIGALPSADERKAHEVTHLPYQQWCPVCVSCKAADSPHHRLPEEGADGTPVVEFDYGFVSPTGQADECEAPVVLVARAETSAQCVTGVDTKCVTRVDTTFSAEVPGEGCKC</sequence>
<feature type="transmembrane region" description="Helical" evidence="8">
    <location>
        <begin position="670"/>
        <end position="689"/>
    </location>
</feature>
<feature type="compositionally biased region" description="Polar residues" evidence="7">
    <location>
        <begin position="374"/>
        <end position="394"/>
    </location>
</feature>
<keyword evidence="5 8" id="KW-0472">Membrane</keyword>
<dbReference type="PANTHER" id="PTHR48104:SF30">
    <property type="entry name" value="METACASPASE-1"/>
    <property type="match status" value="1"/>
</dbReference>
<feature type="region of interest" description="Disordered" evidence="7">
    <location>
        <begin position="1428"/>
        <end position="1447"/>
    </location>
</feature>
<accession>A0A813GBZ9</accession>
<dbReference type="InterPro" id="IPR000008">
    <property type="entry name" value="C2_dom"/>
</dbReference>
<dbReference type="Gene3D" id="3.40.50.1460">
    <property type="match status" value="1"/>
</dbReference>
<dbReference type="GO" id="GO:0004197">
    <property type="term" value="F:cysteine-type endopeptidase activity"/>
    <property type="evidence" value="ECO:0007669"/>
    <property type="project" value="InterPro"/>
</dbReference>
<dbReference type="InterPro" id="IPR011600">
    <property type="entry name" value="Pept_C14_caspase"/>
</dbReference>
<evidence type="ECO:0000256" key="6">
    <source>
        <dbReference type="SAM" id="Coils"/>
    </source>
</evidence>
<protein>
    <recommendedName>
        <fullName evidence="9">C2 domain-containing protein</fullName>
    </recommendedName>
</protein>
<feature type="compositionally biased region" description="Acidic residues" evidence="7">
    <location>
        <begin position="1237"/>
        <end position="1253"/>
    </location>
</feature>
<feature type="compositionally biased region" description="Acidic residues" evidence="7">
    <location>
        <begin position="1260"/>
        <end position="1273"/>
    </location>
</feature>
<evidence type="ECO:0000256" key="2">
    <source>
        <dbReference type="ARBA" id="ARBA00009005"/>
    </source>
</evidence>
<dbReference type="Pfam" id="PF00168">
    <property type="entry name" value="C2"/>
    <property type="match status" value="1"/>
</dbReference>
<evidence type="ECO:0000313" key="11">
    <source>
        <dbReference type="Proteomes" id="UP000654075"/>
    </source>
</evidence>
<evidence type="ECO:0000313" key="10">
    <source>
        <dbReference type="EMBL" id="CAE8622494.1"/>
    </source>
</evidence>
<name>A0A813GBZ9_POLGL</name>
<dbReference type="PANTHER" id="PTHR48104">
    <property type="entry name" value="METACASPASE-4"/>
    <property type="match status" value="1"/>
</dbReference>
<feature type="domain" description="C2" evidence="9">
    <location>
        <begin position="388"/>
        <end position="506"/>
    </location>
</feature>
<feature type="compositionally biased region" description="Basic and acidic residues" evidence="7">
    <location>
        <begin position="967"/>
        <end position="976"/>
    </location>
</feature>
<feature type="region of interest" description="Disordered" evidence="7">
    <location>
        <begin position="1160"/>
        <end position="1283"/>
    </location>
</feature>
<feature type="region of interest" description="Disordered" evidence="7">
    <location>
        <begin position="700"/>
        <end position="726"/>
    </location>
</feature>
<gene>
    <name evidence="10" type="ORF">PGLA1383_LOCUS39937</name>
</gene>
<feature type="coiled-coil region" evidence="6">
    <location>
        <begin position="871"/>
        <end position="902"/>
    </location>
</feature>
<dbReference type="GO" id="GO:0005737">
    <property type="term" value="C:cytoplasm"/>
    <property type="evidence" value="ECO:0007669"/>
    <property type="project" value="TreeGrafter"/>
</dbReference>
<dbReference type="GO" id="GO:0016020">
    <property type="term" value="C:membrane"/>
    <property type="evidence" value="ECO:0007669"/>
    <property type="project" value="UniProtKB-SubCell"/>
</dbReference>
<feature type="region of interest" description="Disordered" evidence="7">
    <location>
        <begin position="160"/>
        <end position="185"/>
    </location>
</feature>
<evidence type="ECO:0000256" key="4">
    <source>
        <dbReference type="ARBA" id="ARBA00022989"/>
    </source>
</evidence>
<comment type="caution">
    <text evidence="10">The sequence shown here is derived from an EMBL/GenBank/DDBJ whole genome shotgun (WGS) entry which is preliminary data.</text>
</comment>
<evidence type="ECO:0000256" key="1">
    <source>
        <dbReference type="ARBA" id="ARBA00004370"/>
    </source>
</evidence>
<proteinExistence type="inferred from homology"/>
<evidence type="ECO:0000256" key="3">
    <source>
        <dbReference type="ARBA" id="ARBA00022692"/>
    </source>
</evidence>
<dbReference type="SMART" id="SM00239">
    <property type="entry name" value="C2"/>
    <property type="match status" value="1"/>
</dbReference>
<dbReference type="InterPro" id="IPR050452">
    <property type="entry name" value="Metacaspase"/>
</dbReference>
<dbReference type="Proteomes" id="UP000654075">
    <property type="component" value="Unassembled WGS sequence"/>
</dbReference>
<dbReference type="SUPFAM" id="SSF49562">
    <property type="entry name" value="C2 domain (Calcium/lipid-binding domain, CaLB)"/>
    <property type="match status" value="1"/>
</dbReference>
<evidence type="ECO:0000256" key="7">
    <source>
        <dbReference type="SAM" id="MobiDB-lite"/>
    </source>
</evidence>
<dbReference type="InterPro" id="IPR035892">
    <property type="entry name" value="C2_domain_sf"/>
</dbReference>
<feature type="compositionally biased region" description="Basic and acidic residues" evidence="7">
    <location>
        <begin position="1177"/>
        <end position="1218"/>
    </location>
</feature>
<evidence type="ECO:0000259" key="9">
    <source>
        <dbReference type="PROSITE" id="PS50004"/>
    </source>
</evidence>
<feature type="transmembrane region" description="Helical" evidence="8">
    <location>
        <begin position="561"/>
        <end position="580"/>
    </location>
</feature>
<feature type="compositionally biased region" description="Low complexity" evidence="7">
    <location>
        <begin position="1274"/>
        <end position="1283"/>
    </location>
</feature>
<dbReference type="Pfam" id="PF00656">
    <property type="entry name" value="Peptidase_C14"/>
    <property type="match status" value="1"/>
</dbReference>
<feature type="compositionally biased region" description="Basic and acidic residues" evidence="7">
    <location>
        <begin position="946"/>
        <end position="955"/>
    </location>
</feature>
<dbReference type="CDD" id="cd00030">
    <property type="entry name" value="C2"/>
    <property type="match status" value="1"/>
</dbReference>